<evidence type="ECO:0000259" key="12">
    <source>
        <dbReference type="Pfam" id="PF12693"/>
    </source>
</evidence>
<keyword evidence="14" id="KW-1185">Reference proteome</keyword>
<evidence type="ECO:0000256" key="8">
    <source>
        <dbReference type="ARBA" id="ARBA00022989"/>
    </source>
</evidence>
<dbReference type="PIRSF" id="PIRSF015761">
    <property type="entry name" value="Protein_L"/>
    <property type="match status" value="1"/>
</dbReference>
<proteinExistence type="inferred from homology"/>
<reference evidence="14" key="1">
    <citation type="journal article" date="2019" name="Int. J. Syst. Evol. Microbiol.">
        <title>The Global Catalogue of Microorganisms (GCM) 10K type strain sequencing project: providing services to taxonomists for standard genome sequencing and annotation.</title>
        <authorList>
            <consortium name="The Broad Institute Genomics Platform"/>
            <consortium name="The Broad Institute Genome Sequencing Center for Infectious Disease"/>
            <person name="Wu L."/>
            <person name="Ma J."/>
        </authorList>
    </citation>
    <scope>NUCLEOTIDE SEQUENCE [LARGE SCALE GENOMIC DNA]</scope>
    <source>
        <strain evidence="14">JCM 15608</strain>
    </source>
</reference>
<evidence type="ECO:0000256" key="6">
    <source>
        <dbReference type="ARBA" id="ARBA00022692"/>
    </source>
</evidence>
<dbReference type="Gene3D" id="3.30.420.370">
    <property type="match status" value="1"/>
</dbReference>
<evidence type="ECO:0000256" key="10">
    <source>
        <dbReference type="PIRNR" id="PIRNR015761"/>
    </source>
</evidence>
<keyword evidence="7 10" id="KW-0653">Protein transport</keyword>
<dbReference type="RefSeq" id="WP_343814611.1">
    <property type="nucleotide sequence ID" value="NZ_BAAAFA010000001.1"/>
</dbReference>
<keyword evidence="6" id="KW-0812">Transmembrane</keyword>
<evidence type="ECO:0000256" key="7">
    <source>
        <dbReference type="ARBA" id="ARBA00022927"/>
    </source>
</evidence>
<evidence type="ECO:0000256" key="3">
    <source>
        <dbReference type="ARBA" id="ARBA00022448"/>
    </source>
</evidence>
<name>A0ABP3WEN2_9GAMM</name>
<gene>
    <name evidence="13" type="primary">gspL</name>
    <name evidence="13" type="ORF">GCM10009111_05100</name>
</gene>
<comment type="caution">
    <text evidence="13">The sequence shown here is derived from an EMBL/GenBank/DDBJ whole genome shotgun (WGS) entry which is preliminary data.</text>
</comment>
<organism evidence="13 14">
    <name type="scientific">Colwellia asteriadis</name>
    <dbReference type="NCBI Taxonomy" id="517723"/>
    <lineage>
        <taxon>Bacteria</taxon>
        <taxon>Pseudomonadati</taxon>
        <taxon>Pseudomonadota</taxon>
        <taxon>Gammaproteobacteria</taxon>
        <taxon>Alteromonadales</taxon>
        <taxon>Colwelliaceae</taxon>
        <taxon>Colwellia</taxon>
    </lineage>
</organism>
<comment type="function">
    <text evidence="10">Inner membrane component of the type II secretion system required for the energy-dependent secretion of extracellular factors such as proteases and toxins from the periplasm.</text>
</comment>
<sequence>MAETLFIRLGSQAHNTIHWLILANATHNEPEIIASGELANAEQLSQLTEKAQQRTVNIIVPSCDVLLKALTVPAKSTRAMRLAAPYMLEDALAQDVEQLFFAYHEQVNDVAGHNCFTAVVSHKQMALWLTWLAEANIESRAFLPEVLAMPLVENNWSAITLGNNQHEQVIVRQSAWQGFTADLATWQLQCQAFSTLKQSEGGEESSGDNDDSDEVIIENYSPLPTSDDLRLSPMPEELPLALLARNFHKTKFNLLQGQYKVKDARSGDAKQWLWVAGVAMFALLLNLGFKGVQLWQINAQQVAVEEEIINTYKQAFPNTKRVRLSTIKSQLNQKLAQLGAANNGEGFLALFVKVQPAFNSVPSLKPDTVKFDGKRQELRLQVNANSYQAFEQFKNALEQQNLSVKLGAQNAQGDVVSGSFIIRSKG</sequence>
<comment type="similarity">
    <text evidence="2 10">Belongs to the GSP L family.</text>
</comment>
<dbReference type="Pfam" id="PF12693">
    <property type="entry name" value="GspL_C"/>
    <property type="match status" value="1"/>
</dbReference>
<evidence type="ECO:0000256" key="5">
    <source>
        <dbReference type="ARBA" id="ARBA00022519"/>
    </source>
</evidence>
<dbReference type="Proteomes" id="UP001500021">
    <property type="component" value="Unassembled WGS sequence"/>
</dbReference>
<dbReference type="InterPro" id="IPR007812">
    <property type="entry name" value="T2SS_protein-GspL"/>
</dbReference>
<keyword evidence="4" id="KW-1003">Cell membrane</keyword>
<evidence type="ECO:0000313" key="14">
    <source>
        <dbReference type="Proteomes" id="UP001500021"/>
    </source>
</evidence>
<dbReference type="InterPro" id="IPR024230">
    <property type="entry name" value="GspL_cyto_dom"/>
</dbReference>
<dbReference type="NCBIfam" id="TIGR01709">
    <property type="entry name" value="typeII_sec_gspL"/>
    <property type="match status" value="1"/>
</dbReference>
<comment type="subcellular location">
    <subcellularLocation>
        <location evidence="1">Cell inner membrane</location>
        <topology evidence="1">Single-pass membrane protein</topology>
    </subcellularLocation>
</comment>
<evidence type="ECO:0000256" key="4">
    <source>
        <dbReference type="ARBA" id="ARBA00022475"/>
    </source>
</evidence>
<evidence type="ECO:0000259" key="11">
    <source>
        <dbReference type="Pfam" id="PF05134"/>
    </source>
</evidence>
<accession>A0ABP3WEN2</accession>
<keyword evidence="5" id="KW-0997">Cell inner membrane</keyword>
<dbReference type="Gene3D" id="3.30.1360.100">
    <property type="entry name" value="General secretion pathway protein M, EpsM"/>
    <property type="match status" value="1"/>
</dbReference>
<evidence type="ECO:0000256" key="2">
    <source>
        <dbReference type="ARBA" id="ARBA00005318"/>
    </source>
</evidence>
<dbReference type="InterPro" id="IPR025691">
    <property type="entry name" value="GspL_pp_dom"/>
</dbReference>
<evidence type="ECO:0000256" key="1">
    <source>
        <dbReference type="ARBA" id="ARBA00004377"/>
    </source>
</evidence>
<evidence type="ECO:0000256" key="9">
    <source>
        <dbReference type="ARBA" id="ARBA00023136"/>
    </source>
</evidence>
<keyword evidence="9" id="KW-0472">Membrane</keyword>
<dbReference type="CDD" id="cd24017">
    <property type="entry name" value="ASKHA_T2SSL_N"/>
    <property type="match status" value="1"/>
</dbReference>
<dbReference type="SUPFAM" id="SSF53067">
    <property type="entry name" value="Actin-like ATPase domain"/>
    <property type="match status" value="2"/>
</dbReference>
<keyword evidence="8" id="KW-1133">Transmembrane helix</keyword>
<dbReference type="Pfam" id="PF05134">
    <property type="entry name" value="T2SSL"/>
    <property type="match status" value="1"/>
</dbReference>
<keyword evidence="3 10" id="KW-0813">Transport</keyword>
<feature type="domain" description="GspL periplasmic" evidence="12">
    <location>
        <begin position="270"/>
        <end position="425"/>
    </location>
</feature>
<dbReference type="Gene3D" id="3.30.420.380">
    <property type="match status" value="1"/>
</dbReference>
<feature type="domain" description="GspL cytoplasmic actin-ATPase-like" evidence="11">
    <location>
        <begin position="5"/>
        <end position="261"/>
    </location>
</feature>
<protein>
    <recommendedName>
        <fullName evidence="10">Type II secretion system protein L</fullName>
        <shortName evidence="10">T2SS protein L</shortName>
    </recommendedName>
</protein>
<evidence type="ECO:0000313" key="13">
    <source>
        <dbReference type="EMBL" id="GAA0811918.1"/>
    </source>
</evidence>
<dbReference type="InterPro" id="IPR043129">
    <property type="entry name" value="ATPase_NBD"/>
</dbReference>
<dbReference type="EMBL" id="BAAAFA010000001">
    <property type="protein sequence ID" value="GAA0811918.1"/>
    <property type="molecule type" value="Genomic_DNA"/>
</dbReference>